<keyword evidence="3" id="KW-0378">Hydrolase</keyword>
<dbReference type="GO" id="GO:0005524">
    <property type="term" value="F:ATP binding"/>
    <property type="evidence" value="ECO:0007669"/>
    <property type="project" value="UniProtKB-KW"/>
</dbReference>
<dbReference type="InterPro" id="IPR011545">
    <property type="entry name" value="DEAD/DEAH_box_helicase_dom"/>
</dbReference>
<dbReference type="PROSITE" id="PS51194">
    <property type="entry name" value="HELICASE_CTER"/>
    <property type="match status" value="1"/>
</dbReference>
<keyword evidence="4" id="KW-0347">Helicase</keyword>
<dbReference type="GO" id="GO:0005829">
    <property type="term" value="C:cytosol"/>
    <property type="evidence" value="ECO:0007669"/>
    <property type="project" value="TreeGrafter"/>
</dbReference>
<feature type="region of interest" description="Disordered" evidence="6">
    <location>
        <begin position="487"/>
        <end position="553"/>
    </location>
</feature>
<dbReference type="PROSITE" id="PS51192">
    <property type="entry name" value="HELICASE_ATP_BIND_1"/>
    <property type="match status" value="1"/>
</dbReference>
<dbReference type="InterPro" id="IPR001650">
    <property type="entry name" value="Helicase_C-like"/>
</dbReference>
<reference evidence="9" key="1">
    <citation type="journal article" date="2021" name="Proc. Natl. Acad. Sci. U.S.A.">
        <title>Three genomes in the algal genus Volvox reveal the fate of a haploid sex-determining region after a transition to homothallism.</title>
        <authorList>
            <person name="Yamamoto K."/>
            <person name="Hamaji T."/>
            <person name="Kawai-Toyooka H."/>
            <person name="Matsuzaki R."/>
            <person name="Takahashi F."/>
            <person name="Nishimura Y."/>
            <person name="Kawachi M."/>
            <person name="Noguchi H."/>
            <person name="Minakuchi Y."/>
            <person name="Umen J.G."/>
            <person name="Toyoda A."/>
            <person name="Nozaki H."/>
        </authorList>
    </citation>
    <scope>NUCLEOTIDE SEQUENCE</scope>
    <source>
        <strain evidence="9">NIES-3780</strain>
    </source>
</reference>
<dbReference type="Pfam" id="PF00271">
    <property type="entry name" value="Helicase_C"/>
    <property type="match status" value="1"/>
</dbReference>
<dbReference type="EMBL" id="BNCO01000011">
    <property type="protein sequence ID" value="GIL51790.1"/>
    <property type="molecule type" value="Genomic_DNA"/>
</dbReference>
<evidence type="ECO:0000256" key="4">
    <source>
        <dbReference type="ARBA" id="ARBA00022806"/>
    </source>
</evidence>
<evidence type="ECO:0008006" key="11">
    <source>
        <dbReference type="Google" id="ProtNLM"/>
    </source>
</evidence>
<feature type="domain" description="Helicase C-terminal" evidence="8">
    <location>
        <begin position="268"/>
        <end position="489"/>
    </location>
</feature>
<keyword evidence="10" id="KW-1185">Reference proteome</keyword>
<dbReference type="SMART" id="SM00487">
    <property type="entry name" value="DEXDc"/>
    <property type="match status" value="1"/>
</dbReference>
<keyword evidence="2" id="KW-0547">Nucleotide-binding</keyword>
<comment type="similarity">
    <text evidence="1">Belongs to the DEAD box helicase family. DDX21/DDX50 subfamily.</text>
</comment>
<proteinExistence type="inferred from homology"/>
<comment type="caution">
    <text evidence="9">The sequence shown here is derived from an EMBL/GenBank/DDBJ whole genome shotgun (WGS) entry which is preliminary data.</text>
</comment>
<sequence length="569" mass="59416">MPSWLADRAQRLGYRFPTEIQRRSAPVLLAGSDAVVASETGSGKTLSFLLPLLARMSYPPDIFMDEMKGPQGLVVVPTMELGVQVALAAFRLLGGNVSAGRPGDQANMFTYFGPKAIKVRGILNKEEVVMAKSSLTYTAQVHLLVATPAALREAVGEPHPAGELLRHLKVLAVDEVDECFSAFPADMDELMRLAADPGGRGNSLGTKPQVIFVGATQRQDVLQTGVSRGWLREPVSIQVGREGTIPTALSHRYIVVPAARRLAALARSLRADLAAADQDAAPARVMLFTNSPAEAAAVAEPLRGSLWSDHRMAVLVPPGTILGQDAASEEPPDPTSSPSAAPTANRGANSGSGGARSGISSRVGPPSSVPDGSADAGAQSIDDMFAYNPIRALHSFRDNKSTLLLATGAAARGLDLPGVSHVYSLGSPPDATQYLHRAGRAGRIGSTSGGIVTTLVTPEELPLLLDIGRQLGIRLLAEEEASGEVVGMLPRLQSPPDEYDELQEGEKGEAGTQGPSDGVRLRREAAAGGAPGQGGKRGLGEGEAGAGLSGELGDVDKLRKGLEDLFNLM</sequence>
<feature type="region of interest" description="Disordered" evidence="6">
    <location>
        <begin position="322"/>
        <end position="376"/>
    </location>
</feature>
<dbReference type="SUPFAM" id="SSF52540">
    <property type="entry name" value="P-loop containing nucleoside triphosphate hydrolases"/>
    <property type="match status" value="1"/>
</dbReference>
<dbReference type="GO" id="GO:0016787">
    <property type="term" value="F:hydrolase activity"/>
    <property type="evidence" value="ECO:0007669"/>
    <property type="project" value="UniProtKB-KW"/>
</dbReference>
<dbReference type="GO" id="GO:0003724">
    <property type="term" value="F:RNA helicase activity"/>
    <property type="evidence" value="ECO:0007669"/>
    <property type="project" value="TreeGrafter"/>
</dbReference>
<evidence type="ECO:0000259" key="8">
    <source>
        <dbReference type="PROSITE" id="PS51194"/>
    </source>
</evidence>
<keyword evidence="5" id="KW-0067">ATP-binding</keyword>
<feature type="compositionally biased region" description="Gly residues" evidence="6">
    <location>
        <begin position="529"/>
        <end position="550"/>
    </location>
</feature>
<evidence type="ECO:0000256" key="2">
    <source>
        <dbReference type="ARBA" id="ARBA00022741"/>
    </source>
</evidence>
<dbReference type="InterPro" id="IPR014001">
    <property type="entry name" value="Helicase_ATP-bd"/>
</dbReference>
<evidence type="ECO:0000313" key="9">
    <source>
        <dbReference type="EMBL" id="GIL51790.1"/>
    </source>
</evidence>
<dbReference type="GO" id="GO:0003676">
    <property type="term" value="F:nucleic acid binding"/>
    <property type="evidence" value="ECO:0007669"/>
    <property type="project" value="InterPro"/>
</dbReference>
<dbReference type="InterPro" id="IPR050079">
    <property type="entry name" value="DEAD_box_RNA_helicase"/>
</dbReference>
<name>A0A8J4B527_9CHLO</name>
<gene>
    <name evidence="9" type="ORF">Vafri_7708</name>
</gene>
<dbReference type="CDD" id="cd00268">
    <property type="entry name" value="DEADc"/>
    <property type="match status" value="1"/>
</dbReference>
<protein>
    <recommendedName>
        <fullName evidence="11">DEAD/DEAH box helicase</fullName>
    </recommendedName>
</protein>
<dbReference type="PANTHER" id="PTHR47959:SF1">
    <property type="entry name" value="ATP-DEPENDENT RNA HELICASE DBPA"/>
    <property type="match status" value="1"/>
</dbReference>
<dbReference type="InterPro" id="IPR027417">
    <property type="entry name" value="P-loop_NTPase"/>
</dbReference>
<dbReference type="Gene3D" id="3.40.50.300">
    <property type="entry name" value="P-loop containing nucleotide triphosphate hydrolases"/>
    <property type="match status" value="2"/>
</dbReference>
<accession>A0A8J4B527</accession>
<dbReference type="PANTHER" id="PTHR47959">
    <property type="entry name" value="ATP-DEPENDENT RNA HELICASE RHLE-RELATED"/>
    <property type="match status" value="1"/>
</dbReference>
<dbReference type="AlphaFoldDB" id="A0A8J4B527"/>
<feature type="compositionally biased region" description="Low complexity" evidence="6">
    <location>
        <begin position="336"/>
        <end position="349"/>
    </location>
</feature>
<evidence type="ECO:0000256" key="3">
    <source>
        <dbReference type="ARBA" id="ARBA00022801"/>
    </source>
</evidence>
<evidence type="ECO:0000256" key="6">
    <source>
        <dbReference type="SAM" id="MobiDB-lite"/>
    </source>
</evidence>
<evidence type="ECO:0000313" key="10">
    <source>
        <dbReference type="Proteomes" id="UP000747399"/>
    </source>
</evidence>
<dbReference type="InterPro" id="IPR044742">
    <property type="entry name" value="DEAD/DEAH_RhlB"/>
</dbReference>
<evidence type="ECO:0000256" key="5">
    <source>
        <dbReference type="ARBA" id="ARBA00022840"/>
    </source>
</evidence>
<feature type="domain" description="Helicase ATP-binding" evidence="7">
    <location>
        <begin position="25"/>
        <end position="235"/>
    </location>
</feature>
<dbReference type="Proteomes" id="UP000747399">
    <property type="component" value="Unassembled WGS sequence"/>
</dbReference>
<evidence type="ECO:0000259" key="7">
    <source>
        <dbReference type="PROSITE" id="PS51192"/>
    </source>
</evidence>
<dbReference type="SMART" id="SM00490">
    <property type="entry name" value="HELICc"/>
    <property type="match status" value="1"/>
</dbReference>
<dbReference type="Pfam" id="PF00270">
    <property type="entry name" value="DEAD"/>
    <property type="match status" value="1"/>
</dbReference>
<organism evidence="9 10">
    <name type="scientific">Volvox africanus</name>
    <dbReference type="NCBI Taxonomy" id="51714"/>
    <lineage>
        <taxon>Eukaryota</taxon>
        <taxon>Viridiplantae</taxon>
        <taxon>Chlorophyta</taxon>
        <taxon>core chlorophytes</taxon>
        <taxon>Chlorophyceae</taxon>
        <taxon>CS clade</taxon>
        <taxon>Chlamydomonadales</taxon>
        <taxon>Volvocaceae</taxon>
        <taxon>Volvox</taxon>
    </lineage>
</organism>
<evidence type="ECO:0000256" key="1">
    <source>
        <dbReference type="ARBA" id="ARBA00006517"/>
    </source>
</evidence>